<sequence>MTDQVIFANAFAEPLWVMIDAENGQKISTLIPSRQSQVVACDVTNNKHVRCNIFIQYGDPVRGSVMLTKLYGPLEIASSSNVVIDDQGRVDRSNKDNAWIDSKGTNHQPACH</sequence>
<organism evidence="1 2">
    <name type="scientific">Steinernema hermaphroditum</name>
    <dbReference type="NCBI Taxonomy" id="289476"/>
    <lineage>
        <taxon>Eukaryota</taxon>
        <taxon>Metazoa</taxon>
        <taxon>Ecdysozoa</taxon>
        <taxon>Nematoda</taxon>
        <taxon>Chromadorea</taxon>
        <taxon>Rhabditida</taxon>
        <taxon>Tylenchina</taxon>
        <taxon>Panagrolaimomorpha</taxon>
        <taxon>Strongyloidoidea</taxon>
        <taxon>Steinernematidae</taxon>
        <taxon>Steinernema</taxon>
    </lineage>
</organism>
<dbReference type="EMBL" id="JAUCMV010000003">
    <property type="protein sequence ID" value="KAK0408391.1"/>
    <property type="molecule type" value="Genomic_DNA"/>
</dbReference>
<dbReference type="Proteomes" id="UP001175271">
    <property type="component" value="Unassembled WGS sequence"/>
</dbReference>
<evidence type="ECO:0000313" key="1">
    <source>
        <dbReference type="EMBL" id="KAK0408391.1"/>
    </source>
</evidence>
<reference evidence="1" key="1">
    <citation type="submission" date="2023-06" db="EMBL/GenBank/DDBJ databases">
        <title>Genomic analysis of the entomopathogenic nematode Steinernema hermaphroditum.</title>
        <authorList>
            <person name="Schwarz E.M."/>
            <person name="Heppert J.K."/>
            <person name="Baniya A."/>
            <person name="Schwartz H.T."/>
            <person name="Tan C.-H."/>
            <person name="Antoshechkin I."/>
            <person name="Sternberg P.W."/>
            <person name="Goodrich-Blair H."/>
            <person name="Dillman A.R."/>
        </authorList>
    </citation>
    <scope>NUCLEOTIDE SEQUENCE</scope>
    <source>
        <strain evidence="1">PS9179</strain>
        <tissue evidence="1">Whole animal</tissue>
    </source>
</reference>
<accession>A0AA39LSE3</accession>
<gene>
    <name evidence="1" type="ORF">QR680_003928</name>
</gene>
<name>A0AA39LSE3_9BILA</name>
<keyword evidence="2" id="KW-1185">Reference proteome</keyword>
<protein>
    <submittedName>
        <fullName evidence="1">Uncharacterized protein</fullName>
    </submittedName>
</protein>
<dbReference type="AlphaFoldDB" id="A0AA39LSE3"/>
<comment type="caution">
    <text evidence="1">The sequence shown here is derived from an EMBL/GenBank/DDBJ whole genome shotgun (WGS) entry which is preliminary data.</text>
</comment>
<proteinExistence type="predicted"/>
<evidence type="ECO:0000313" key="2">
    <source>
        <dbReference type="Proteomes" id="UP001175271"/>
    </source>
</evidence>